<reference evidence="14 15" key="1">
    <citation type="submission" date="2016-12" db="EMBL/GenBank/DDBJ databases">
        <title>Complete genome sequence of Thauera chlorobenzoica, a Betaproteobacterium degrading haloaromatics anaerobically to CO2 and halides.</title>
        <authorList>
            <person name="Goris T."/>
            <person name="Mergelsberg M."/>
            <person name="Boll M."/>
        </authorList>
    </citation>
    <scope>NUCLEOTIDE SEQUENCE [LARGE SCALE GENOMIC DNA]</scope>
    <source>
        <strain evidence="14 15">3CB1</strain>
    </source>
</reference>
<dbReference type="GO" id="GO:0043335">
    <property type="term" value="P:protein unfolding"/>
    <property type="evidence" value="ECO:0007669"/>
    <property type="project" value="TreeGrafter"/>
</dbReference>
<dbReference type="AlphaFoldDB" id="A0A1H5VMY3"/>
<evidence type="ECO:0000256" key="10">
    <source>
        <dbReference type="ARBA" id="ARBA00029986"/>
    </source>
</evidence>
<evidence type="ECO:0000313" key="14">
    <source>
        <dbReference type="EMBL" id="APR05717.1"/>
    </source>
</evidence>
<dbReference type="EC" id="5.2.1.8" evidence="3 11"/>
<dbReference type="SUPFAM" id="SSF109998">
    <property type="entry name" value="Triger factor/SurA peptide-binding domain-like"/>
    <property type="match status" value="1"/>
</dbReference>
<dbReference type="InterPro" id="IPR037041">
    <property type="entry name" value="Trigger_fac_C_sf"/>
</dbReference>
<dbReference type="InterPro" id="IPR046357">
    <property type="entry name" value="PPIase_dom_sf"/>
</dbReference>
<dbReference type="InterPro" id="IPR001179">
    <property type="entry name" value="PPIase_FKBP_dom"/>
</dbReference>
<keyword evidence="15" id="KW-1185">Reference proteome</keyword>
<dbReference type="GO" id="GO:0051301">
    <property type="term" value="P:cell division"/>
    <property type="evidence" value="ECO:0007669"/>
    <property type="project" value="UniProtKB-KW"/>
</dbReference>
<evidence type="ECO:0000256" key="7">
    <source>
        <dbReference type="ARBA" id="ARBA00023186"/>
    </source>
</evidence>
<evidence type="ECO:0000256" key="11">
    <source>
        <dbReference type="HAMAP-Rule" id="MF_00303"/>
    </source>
</evidence>
<keyword evidence="8 11" id="KW-0413">Isomerase</keyword>
<keyword evidence="7 11" id="KW-0143">Chaperone</keyword>
<dbReference type="PANTHER" id="PTHR30560">
    <property type="entry name" value="TRIGGER FACTOR CHAPERONE AND PEPTIDYL-PROLYL CIS/TRANS ISOMERASE"/>
    <property type="match status" value="1"/>
</dbReference>
<comment type="similarity">
    <text evidence="2 11 13">Belongs to the FKBP-type PPIase family. Tig subfamily.</text>
</comment>
<dbReference type="GO" id="GO:0051083">
    <property type="term" value="P:'de novo' cotranslational protein folding"/>
    <property type="evidence" value="ECO:0007669"/>
    <property type="project" value="TreeGrafter"/>
</dbReference>
<evidence type="ECO:0000256" key="4">
    <source>
        <dbReference type="ARBA" id="ARBA00016902"/>
    </source>
</evidence>
<dbReference type="Gene3D" id="1.10.3120.10">
    <property type="entry name" value="Trigger factor, C-terminal domain"/>
    <property type="match status" value="1"/>
</dbReference>
<evidence type="ECO:0000256" key="12">
    <source>
        <dbReference type="PROSITE-ProRule" id="PRU00277"/>
    </source>
</evidence>
<dbReference type="STRING" id="96773.Tchl_2900"/>
<comment type="domain">
    <text evidence="11">Consists of 3 domains; the N-terminus binds the ribosome, the middle domain has PPIase activity, while the C-terminus has intrinsic chaperone activity on its own.</text>
</comment>
<organism evidence="14 15">
    <name type="scientific">Thauera chlorobenzoica</name>
    <dbReference type="NCBI Taxonomy" id="96773"/>
    <lineage>
        <taxon>Bacteria</taxon>
        <taxon>Pseudomonadati</taxon>
        <taxon>Pseudomonadota</taxon>
        <taxon>Betaproteobacteria</taxon>
        <taxon>Rhodocyclales</taxon>
        <taxon>Zoogloeaceae</taxon>
        <taxon>Thauera</taxon>
    </lineage>
</organism>
<dbReference type="NCBIfam" id="TIGR00115">
    <property type="entry name" value="tig"/>
    <property type="match status" value="1"/>
</dbReference>
<dbReference type="FunFam" id="3.10.50.40:FF:000001">
    <property type="entry name" value="Trigger factor"/>
    <property type="match status" value="1"/>
</dbReference>
<evidence type="ECO:0000256" key="5">
    <source>
        <dbReference type="ARBA" id="ARBA00022618"/>
    </source>
</evidence>
<dbReference type="GO" id="GO:0044183">
    <property type="term" value="F:protein folding chaperone"/>
    <property type="evidence" value="ECO:0007669"/>
    <property type="project" value="TreeGrafter"/>
</dbReference>
<dbReference type="Proteomes" id="UP000185739">
    <property type="component" value="Chromosome"/>
</dbReference>
<evidence type="ECO:0000256" key="9">
    <source>
        <dbReference type="ARBA" id="ARBA00023306"/>
    </source>
</evidence>
<dbReference type="HAMAP" id="MF_00303">
    <property type="entry name" value="Trigger_factor_Tig"/>
    <property type="match status" value="1"/>
</dbReference>
<dbReference type="OrthoDB" id="9767721at2"/>
<evidence type="ECO:0000256" key="2">
    <source>
        <dbReference type="ARBA" id="ARBA00005464"/>
    </source>
</evidence>
<accession>A0A1H5VMY3</accession>
<dbReference type="GO" id="GO:0003755">
    <property type="term" value="F:peptidyl-prolyl cis-trans isomerase activity"/>
    <property type="evidence" value="ECO:0007669"/>
    <property type="project" value="UniProtKB-UniRule"/>
</dbReference>
<keyword evidence="11" id="KW-0963">Cytoplasm</keyword>
<dbReference type="InterPro" id="IPR008881">
    <property type="entry name" value="Trigger_fac_ribosome-bd_bac"/>
</dbReference>
<dbReference type="SUPFAM" id="SSF54534">
    <property type="entry name" value="FKBP-like"/>
    <property type="match status" value="1"/>
</dbReference>
<comment type="function">
    <text evidence="11">Involved in protein export. Acts as a chaperone by maintaining the newly synthesized protein in an open conformation. Functions as a peptidyl-prolyl cis-trans isomerase.</text>
</comment>
<dbReference type="GO" id="GO:0005737">
    <property type="term" value="C:cytoplasm"/>
    <property type="evidence" value="ECO:0007669"/>
    <property type="project" value="UniProtKB-SubCell"/>
</dbReference>
<evidence type="ECO:0000313" key="15">
    <source>
        <dbReference type="Proteomes" id="UP000185739"/>
    </source>
</evidence>
<dbReference type="RefSeq" id="WP_075149036.1">
    <property type="nucleotide sequence ID" value="NZ_CP018839.1"/>
</dbReference>
<name>A0A1H5VMY3_9RHOO</name>
<evidence type="ECO:0000256" key="8">
    <source>
        <dbReference type="ARBA" id="ARBA00023235"/>
    </source>
</evidence>
<dbReference type="GO" id="GO:0015031">
    <property type="term" value="P:protein transport"/>
    <property type="evidence" value="ECO:0007669"/>
    <property type="project" value="UniProtKB-UniRule"/>
</dbReference>
<proteinExistence type="inferred from homology"/>
<keyword evidence="6 11" id="KW-0697">Rotamase</keyword>
<dbReference type="InterPro" id="IPR027304">
    <property type="entry name" value="Trigger_fact/SurA_dom_sf"/>
</dbReference>
<protein>
    <recommendedName>
        <fullName evidence="4 11">Trigger factor</fullName>
        <shortName evidence="11">TF</shortName>
        <ecNumber evidence="3 11">5.2.1.8</ecNumber>
    </recommendedName>
    <alternativeName>
        <fullName evidence="10 11">PPIase</fullName>
    </alternativeName>
</protein>
<dbReference type="Pfam" id="PF05697">
    <property type="entry name" value="Trigger_N"/>
    <property type="match status" value="1"/>
</dbReference>
<dbReference type="InterPro" id="IPR005215">
    <property type="entry name" value="Trig_fac"/>
</dbReference>
<dbReference type="PIRSF" id="PIRSF003095">
    <property type="entry name" value="Trigger_factor"/>
    <property type="match status" value="1"/>
</dbReference>
<gene>
    <name evidence="11" type="primary">tig</name>
    <name evidence="14" type="ORF">Tchl_2900</name>
</gene>
<keyword evidence="9 11" id="KW-0131">Cell cycle</keyword>
<evidence type="ECO:0000256" key="6">
    <source>
        <dbReference type="ARBA" id="ARBA00023110"/>
    </source>
</evidence>
<keyword evidence="5 11" id="KW-0132">Cell division</keyword>
<comment type="subcellular location">
    <subcellularLocation>
        <location evidence="11">Cytoplasm</location>
    </subcellularLocation>
    <text evidence="11">About half TF is bound to the ribosome near the polypeptide exit tunnel while the other half is free in the cytoplasm.</text>
</comment>
<sequence>MEQNQETPSALERRIDIAVSLADIEKEVDDRLKRIARTVKMAGFRPGKVPMKIVAQTHGGQARGEAVGAAVEKAFGDKVRADSLRVAGYPQIQPKEAATEGTLEFTAVFEVYPEVVVGDLAGQKIERPVLTVGEAEVDKTIDVLRKQRTTFTAVDRAAAEGDRVVIDFTGRKDGEVFDGGQAQDFPFVIGAGSMLKEFEAAVAGLKAGDSKVFDMTFPEDYHAQHLAGQAVQFEVMVKAVEEAVLPTVDGDFAKALGVTDGDVSKLREEVKANLEREVKRRVQSRVKEQVMEALLAATPIEVPKALVQAESEQLANSARRDLEMRGLKTKDIPVEPAWFADQAVRRVKLGLIMAELVKANELHAKPEQVRALVEEMAQSYEDPSELMRWYYSEPERLAQAEAVVIEDNVVAWVSAKADTTDKDVAFDELMGNNAA</sequence>
<dbReference type="Pfam" id="PF05698">
    <property type="entry name" value="Trigger_C"/>
    <property type="match status" value="1"/>
</dbReference>
<dbReference type="PANTHER" id="PTHR30560:SF3">
    <property type="entry name" value="TRIGGER FACTOR-LIKE PROTEIN TIG, CHLOROPLASTIC"/>
    <property type="match status" value="1"/>
</dbReference>
<dbReference type="GO" id="GO:0043022">
    <property type="term" value="F:ribosome binding"/>
    <property type="evidence" value="ECO:0007669"/>
    <property type="project" value="TreeGrafter"/>
</dbReference>
<dbReference type="Gene3D" id="3.30.70.1050">
    <property type="entry name" value="Trigger factor ribosome-binding domain"/>
    <property type="match status" value="1"/>
</dbReference>
<dbReference type="InterPro" id="IPR008880">
    <property type="entry name" value="Trigger_fac_C"/>
</dbReference>
<dbReference type="Gene3D" id="3.10.50.40">
    <property type="match status" value="1"/>
</dbReference>
<comment type="catalytic activity">
    <reaction evidence="1 11 12">
        <text>[protein]-peptidylproline (omega=180) = [protein]-peptidylproline (omega=0)</text>
        <dbReference type="Rhea" id="RHEA:16237"/>
        <dbReference type="Rhea" id="RHEA-COMP:10747"/>
        <dbReference type="Rhea" id="RHEA-COMP:10748"/>
        <dbReference type="ChEBI" id="CHEBI:83833"/>
        <dbReference type="ChEBI" id="CHEBI:83834"/>
        <dbReference type="EC" id="5.2.1.8"/>
    </reaction>
</comment>
<dbReference type="PROSITE" id="PS50059">
    <property type="entry name" value="FKBP_PPIASE"/>
    <property type="match status" value="1"/>
</dbReference>
<dbReference type="EMBL" id="CP018839">
    <property type="protein sequence ID" value="APR05717.1"/>
    <property type="molecule type" value="Genomic_DNA"/>
</dbReference>
<evidence type="ECO:0000256" key="3">
    <source>
        <dbReference type="ARBA" id="ARBA00013194"/>
    </source>
</evidence>
<evidence type="ECO:0000256" key="13">
    <source>
        <dbReference type="RuleBase" id="RU003914"/>
    </source>
</evidence>
<dbReference type="Pfam" id="PF00254">
    <property type="entry name" value="FKBP_C"/>
    <property type="match status" value="1"/>
</dbReference>
<dbReference type="InterPro" id="IPR036611">
    <property type="entry name" value="Trigger_fac_ribosome-bd_sf"/>
</dbReference>
<dbReference type="SUPFAM" id="SSF102735">
    <property type="entry name" value="Trigger factor ribosome-binding domain"/>
    <property type="match status" value="1"/>
</dbReference>
<evidence type="ECO:0000256" key="1">
    <source>
        <dbReference type="ARBA" id="ARBA00000971"/>
    </source>
</evidence>
<dbReference type="KEGG" id="tcl:Tchl_2900"/>